<reference evidence="4 5" key="1">
    <citation type="submission" date="2024-03" db="EMBL/GenBank/DDBJ databases">
        <title>Community enrichment and isolation of bacterial strains for fucoidan degradation.</title>
        <authorList>
            <person name="Sichert A."/>
        </authorList>
    </citation>
    <scope>NUCLEOTIDE SEQUENCE [LARGE SCALE GENOMIC DNA]</scope>
    <source>
        <strain evidence="4 5">AS12</strain>
    </source>
</reference>
<dbReference type="InterPro" id="IPR051400">
    <property type="entry name" value="HAD-like_hydrolase"/>
</dbReference>
<gene>
    <name evidence="4" type="ORF">WNY77_09515</name>
</gene>
<dbReference type="Proteomes" id="UP001461163">
    <property type="component" value="Unassembled WGS sequence"/>
</dbReference>
<comment type="cofactor">
    <cofactor evidence="1">
        <name>Mg(2+)</name>
        <dbReference type="ChEBI" id="CHEBI:18420"/>
    </cofactor>
</comment>
<evidence type="ECO:0000256" key="2">
    <source>
        <dbReference type="ARBA" id="ARBA00022801"/>
    </source>
</evidence>
<dbReference type="PANTHER" id="PTHR46470:SF4">
    <property type="entry name" value="5-AMINO-6-(5-PHOSPHO-D-RIBITYLAMINO)URACIL PHOSPHATASE YIGB"/>
    <property type="match status" value="1"/>
</dbReference>
<protein>
    <submittedName>
        <fullName evidence="4">HAD-IA family hydrolase</fullName>
    </submittedName>
</protein>
<dbReference type="Gene3D" id="1.20.120.1600">
    <property type="match status" value="1"/>
</dbReference>
<evidence type="ECO:0000313" key="4">
    <source>
        <dbReference type="EMBL" id="MEM5497628.1"/>
    </source>
</evidence>
<dbReference type="GO" id="GO:0016787">
    <property type="term" value="F:hydrolase activity"/>
    <property type="evidence" value="ECO:0007669"/>
    <property type="project" value="UniProtKB-KW"/>
</dbReference>
<dbReference type="Pfam" id="PF00702">
    <property type="entry name" value="Hydrolase"/>
    <property type="match status" value="1"/>
</dbReference>
<evidence type="ECO:0000256" key="3">
    <source>
        <dbReference type="ARBA" id="ARBA00022842"/>
    </source>
</evidence>
<dbReference type="EMBL" id="JBBMQS010000005">
    <property type="protein sequence ID" value="MEM5497628.1"/>
    <property type="molecule type" value="Genomic_DNA"/>
</dbReference>
<evidence type="ECO:0000256" key="1">
    <source>
        <dbReference type="ARBA" id="ARBA00001946"/>
    </source>
</evidence>
<dbReference type="InterPro" id="IPR006439">
    <property type="entry name" value="HAD-SF_hydro_IA"/>
</dbReference>
<keyword evidence="3" id="KW-0460">Magnesium</keyword>
<keyword evidence="2 4" id="KW-0378">Hydrolase</keyword>
<keyword evidence="5" id="KW-1185">Reference proteome</keyword>
<dbReference type="RefSeq" id="WP_342881567.1">
    <property type="nucleotide sequence ID" value="NZ_JBBMQS010000005.1"/>
</dbReference>
<dbReference type="InterPro" id="IPR036412">
    <property type="entry name" value="HAD-like_sf"/>
</dbReference>
<dbReference type="SFLD" id="SFLDS00003">
    <property type="entry name" value="Haloacid_Dehalogenase"/>
    <property type="match status" value="1"/>
</dbReference>
<dbReference type="SFLD" id="SFLDG01129">
    <property type="entry name" value="C1.5:_HAD__Beta-PGM__Phosphata"/>
    <property type="match status" value="1"/>
</dbReference>
<proteinExistence type="predicted"/>
<dbReference type="NCBIfam" id="TIGR01549">
    <property type="entry name" value="HAD-SF-IA-v1"/>
    <property type="match status" value="1"/>
</dbReference>
<dbReference type="SUPFAM" id="SSF56784">
    <property type="entry name" value="HAD-like"/>
    <property type="match status" value="1"/>
</dbReference>
<accession>A0ABU9SVX0</accession>
<dbReference type="InterPro" id="IPR023214">
    <property type="entry name" value="HAD_sf"/>
</dbReference>
<dbReference type="PANTHER" id="PTHR46470">
    <property type="entry name" value="N-ACYLNEURAMINATE-9-PHOSPHATASE"/>
    <property type="match status" value="1"/>
</dbReference>
<sequence length="238" mass="26849">MIYYRNIGQIKAMTFDLDDTLYDNYPYIIRAEHALIEFLGSFADDPSHSHPGYWRDHRRATLKKKPELHSDMGMLRREVLTSGIQAFGHSGHALKSAVDEAFDFFYFERSNFQVSTEVTDILSKLGERWPLVAITNGNVNLEQIGIADYFQKSFHASLAFPMKPNSAMFDAAKKLLGLPAESILHVGDNLEKDVLGAKKAGFMSAWYAENRAMSLSGEDVTVLPDLQLQHLSELCDLN</sequence>
<comment type="caution">
    <text evidence="4">The sequence shown here is derived from an EMBL/GenBank/DDBJ whole genome shotgun (WGS) entry which is preliminary data.</text>
</comment>
<name>A0ABU9SVX0_9ALTE</name>
<evidence type="ECO:0000313" key="5">
    <source>
        <dbReference type="Proteomes" id="UP001461163"/>
    </source>
</evidence>
<dbReference type="Gene3D" id="3.40.50.1000">
    <property type="entry name" value="HAD superfamily/HAD-like"/>
    <property type="match status" value="1"/>
</dbReference>
<organism evidence="4 5">
    <name type="scientific">Paraglaciecola mesophila</name>
    <dbReference type="NCBI Taxonomy" id="197222"/>
    <lineage>
        <taxon>Bacteria</taxon>
        <taxon>Pseudomonadati</taxon>
        <taxon>Pseudomonadota</taxon>
        <taxon>Gammaproteobacteria</taxon>
        <taxon>Alteromonadales</taxon>
        <taxon>Alteromonadaceae</taxon>
        <taxon>Paraglaciecola</taxon>
    </lineage>
</organism>